<feature type="transmembrane region" description="Helical" evidence="6">
    <location>
        <begin position="35"/>
        <end position="55"/>
    </location>
</feature>
<dbReference type="Gene3D" id="1.20.1250.20">
    <property type="entry name" value="MFS general substrate transporter like domains"/>
    <property type="match status" value="2"/>
</dbReference>
<dbReference type="InterPro" id="IPR036259">
    <property type="entry name" value="MFS_trans_sf"/>
</dbReference>
<feature type="transmembrane region" description="Helical" evidence="6">
    <location>
        <begin position="413"/>
        <end position="433"/>
    </location>
</feature>
<keyword evidence="4 6" id="KW-1133">Transmembrane helix</keyword>
<evidence type="ECO:0000256" key="6">
    <source>
        <dbReference type="SAM" id="Phobius"/>
    </source>
</evidence>
<dbReference type="CDD" id="cd17319">
    <property type="entry name" value="MFS_ExuT_GudP_like"/>
    <property type="match status" value="1"/>
</dbReference>
<feature type="transmembrane region" description="Helical" evidence="6">
    <location>
        <begin position="191"/>
        <end position="213"/>
    </location>
</feature>
<sequence length="442" mass="47981">MTSSASPITVPEADASIDGRADAVFAKVSRRLVPFLFLCYLLSFIDRANIGFAQLQMKSSLGFSDTAYGIGAAMFFVGYALFEVPSNLMLQRIGARATLFRIMVLWGLASAATMLVKTPAQFYVLRFLLGVFEAGFFPGILLYLTYWFPANRRARVIALIMTANVAAGFVTGPVSGWILKSLHGAHGLEGWQWMFLLEGLPTVLVGTLVFVFLPNHPSQAKWLHAEEIALIQRSLADNQKPVQGHAFWPVLRDARIYLLAFGAFVNGCAGYFLAFWMPTMVRELGVDDPQAIGLYAVIPNAFGIVAMIAYSRHSDRQNEQRLHWGIAFLVAALGFAVLGYVVQLSLAWTLIAITFGGSAMVSSTPIFWAMATRYLPKAKAAAGIAYIGTLSSLAGMSPAVVGLVKTHSGSLTLPIYVLSALFLVASLAVIAGMRGAMEDRRT</sequence>
<keyword evidence="9" id="KW-1185">Reference proteome</keyword>
<evidence type="ECO:0000256" key="5">
    <source>
        <dbReference type="ARBA" id="ARBA00023136"/>
    </source>
</evidence>
<evidence type="ECO:0000259" key="7">
    <source>
        <dbReference type="PROSITE" id="PS50850"/>
    </source>
</evidence>
<reference evidence="8 9" key="1">
    <citation type="journal article" date="2008" name="Genome Res.">
        <title>Genome sequence of the beta-rhizobium Cupriavidus taiwanensis and comparative genomics of rhizobia.</title>
        <authorList>
            <person name="Amadou C."/>
            <person name="Pascal G."/>
            <person name="Mangenot S."/>
            <person name="Glew M."/>
            <person name="Bontemps C."/>
            <person name="Capela D."/>
            <person name="Carrere S."/>
            <person name="Cruveiller S."/>
            <person name="Dossat C."/>
            <person name="Lajus A."/>
            <person name="Marchetti M."/>
            <person name="Poinsot V."/>
            <person name="Rouy Z."/>
            <person name="Servin B."/>
            <person name="Saad M."/>
            <person name="Schenowitz C."/>
            <person name="Barbe V."/>
            <person name="Batut J."/>
            <person name="Medigue C."/>
            <person name="Masson-Boivin C."/>
        </authorList>
    </citation>
    <scope>NUCLEOTIDE SEQUENCE [LARGE SCALE GENOMIC DNA]</scope>
    <source>
        <strain evidence="9">DSM 17343 / BCRC 17206 / CCUG 44338 / CIP 107171 / LMG 19424 / R1</strain>
    </source>
</reference>
<dbReference type="KEGG" id="cti:RALTA_B0447"/>
<protein>
    <submittedName>
        <fullName evidence="8">Tartrate transporter, MFS family</fullName>
    </submittedName>
</protein>
<dbReference type="InterPro" id="IPR011701">
    <property type="entry name" value="MFS"/>
</dbReference>
<dbReference type="HOGENOM" id="CLU_001265_0_0_4"/>
<evidence type="ECO:0000256" key="1">
    <source>
        <dbReference type="ARBA" id="ARBA00004141"/>
    </source>
</evidence>
<dbReference type="PANTHER" id="PTHR43791:SF36">
    <property type="entry name" value="TRANSPORTER, PUTATIVE (AFU_ORTHOLOGUE AFUA_6G08340)-RELATED"/>
    <property type="match status" value="1"/>
</dbReference>
<dbReference type="FunFam" id="1.20.1250.20:FF:000018">
    <property type="entry name" value="MFS transporter permease"/>
    <property type="match status" value="1"/>
</dbReference>
<dbReference type="eggNOG" id="COG2271">
    <property type="taxonomic scope" value="Bacteria"/>
</dbReference>
<dbReference type="SUPFAM" id="SSF103473">
    <property type="entry name" value="MFS general substrate transporter"/>
    <property type="match status" value="1"/>
</dbReference>
<dbReference type="GO" id="GO:0022857">
    <property type="term" value="F:transmembrane transporter activity"/>
    <property type="evidence" value="ECO:0007669"/>
    <property type="project" value="InterPro"/>
</dbReference>
<keyword evidence="3 6" id="KW-0812">Transmembrane</keyword>
<dbReference type="EMBL" id="CU633750">
    <property type="protein sequence ID" value="CAP63641.1"/>
    <property type="molecule type" value="Genomic_DNA"/>
</dbReference>
<dbReference type="AlphaFoldDB" id="B2AIP2"/>
<feature type="transmembrane region" description="Helical" evidence="6">
    <location>
        <begin position="156"/>
        <end position="179"/>
    </location>
</feature>
<dbReference type="PANTHER" id="PTHR43791">
    <property type="entry name" value="PERMEASE-RELATED"/>
    <property type="match status" value="1"/>
</dbReference>
<evidence type="ECO:0000256" key="4">
    <source>
        <dbReference type="ARBA" id="ARBA00022989"/>
    </source>
</evidence>
<evidence type="ECO:0000256" key="3">
    <source>
        <dbReference type="ARBA" id="ARBA00022692"/>
    </source>
</evidence>
<comment type="subcellular location">
    <subcellularLocation>
        <location evidence="1">Membrane</location>
        <topology evidence="1">Multi-pass membrane protein</topology>
    </subcellularLocation>
</comment>
<feature type="transmembrane region" description="Helical" evidence="6">
    <location>
        <begin position="292"/>
        <end position="310"/>
    </location>
</feature>
<feature type="transmembrane region" description="Helical" evidence="6">
    <location>
        <begin position="348"/>
        <end position="368"/>
    </location>
</feature>
<feature type="domain" description="Major facilitator superfamily (MFS) profile" evidence="7">
    <location>
        <begin position="32"/>
        <end position="437"/>
    </location>
</feature>
<feature type="transmembrane region" description="Helical" evidence="6">
    <location>
        <begin position="322"/>
        <end position="342"/>
    </location>
</feature>
<name>B2AIP2_CUPTR</name>
<evidence type="ECO:0000313" key="9">
    <source>
        <dbReference type="Proteomes" id="UP000001692"/>
    </source>
</evidence>
<keyword evidence="2" id="KW-0813">Transport</keyword>
<dbReference type="GeneID" id="29764709"/>
<feature type="transmembrane region" description="Helical" evidence="6">
    <location>
        <begin position="98"/>
        <end position="116"/>
    </location>
</feature>
<dbReference type="InterPro" id="IPR020846">
    <property type="entry name" value="MFS_dom"/>
</dbReference>
<evidence type="ECO:0000313" key="8">
    <source>
        <dbReference type="EMBL" id="CAP63641.1"/>
    </source>
</evidence>
<evidence type="ECO:0000256" key="2">
    <source>
        <dbReference type="ARBA" id="ARBA00022448"/>
    </source>
</evidence>
<feature type="transmembrane region" description="Helical" evidence="6">
    <location>
        <begin position="67"/>
        <end position="86"/>
    </location>
</feature>
<dbReference type="Proteomes" id="UP000001692">
    <property type="component" value="Chromosome 2"/>
</dbReference>
<gene>
    <name evidence="8" type="ordered locus">RALTA_B0447</name>
</gene>
<proteinExistence type="predicted"/>
<keyword evidence="5 6" id="KW-0472">Membrane</keyword>
<feature type="transmembrane region" description="Helical" evidence="6">
    <location>
        <begin position="256"/>
        <end position="277"/>
    </location>
</feature>
<feature type="transmembrane region" description="Helical" evidence="6">
    <location>
        <begin position="380"/>
        <end position="401"/>
    </location>
</feature>
<dbReference type="BioCyc" id="CTAI977880:RALTA_RS17910-MONOMER"/>
<dbReference type="Pfam" id="PF07690">
    <property type="entry name" value="MFS_1"/>
    <property type="match status" value="1"/>
</dbReference>
<dbReference type="RefSeq" id="WP_012355294.1">
    <property type="nucleotide sequence ID" value="NC_010530.1"/>
</dbReference>
<accession>B2AIP2</accession>
<feature type="transmembrane region" description="Helical" evidence="6">
    <location>
        <begin position="122"/>
        <end position="144"/>
    </location>
</feature>
<dbReference type="PROSITE" id="PS50850">
    <property type="entry name" value="MFS"/>
    <property type="match status" value="1"/>
</dbReference>
<dbReference type="GO" id="GO:0016020">
    <property type="term" value="C:membrane"/>
    <property type="evidence" value="ECO:0007669"/>
    <property type="project" value="UniProtKB-SubCell"/>
</dbReference>
<organism evidence="8 9">
    <name type="scientific">Cupriavidus taiwanensis (strain DSM 17343 / BCRC 17206 / CCUG 44338 / CIP 107171 / LMG 19424 / R1)</name>
    <name type="common">Ralstonia taiwanensis (strain LMG 19424)</name>
    <dbReference type="NCBI Taxonomy" id="977880"/>
    <lineage>
        <taxon>Bacteria</taxon>
        <taxon>Pseudomonadati</taxon>
        <taxon>Pseudomonadota</taxon>
        <taxon>Betaproteobacteria</taxon>
        <taxon>Burkholderiales</taxon>
        <taxon>Burkholderiaceae</taxon>
        <taxon>Cupriavidus</taxon>
    </lineage>
</organism>